<evidence type="ECO:0000313" key="2">
    <source>
        <dbReference type="EMBL" id="QHU01790.1"/>
    </source>
</evidence>
<accession>A0A6C0JAD2</accession>
<dbReference type="EMBL" id="MN740350">
    <property type="protein sequence ID" value="QHU01790.1"/>
    <property type="molecule type" value="Genomic_DNA"/>
</dbReference>
<evidence type="ECO:0000256" key="1">
    <source>
        <dbReference type="SAM" id="Phobius"/>
    </source>
</evidence>
<reference evidence="2" key="1">
    <citation type="journal article" date="2020" name="Nature">
        <title>Giant virus diversity and host interactions through global metagenomics.</title>
        <authorList>
            <person name="Schulz F."/>
            <person name="Roux S."/>
            <person name="Paez-Espino D."/>
            <person name="Jungbluth S."/>
            <person name="Walsh D.A."/>
            <person name="Denef V.J."/>
            <person name="McMahon K.D."/>
            <person name="Konstantinidis K.T."/>
            <person name="Eloe-Fadrosh E.A."/>
            <person name="Kyrpides N.C."/>
            <person name="Woyke T."/>
        </authorList>
    </citation>
    <scope>NUCLEOTIDE SEQUENCE</scope>
    <source>
        <strain evidence="2">GVMAG-M-3300025880-56</strain>
    </source>
</reference>
<name>A0A6C0JAD2_9ZZZZ</name>
<proteinExistence type="predicted"/>
<dbReference type="AlphaFoldDB" id="A0A6C0JAD2"/>
<organism evidence="2">
    <name type="scientific">viral metagenome</name>
    <dbReference type="NCBI Taxonomy" id="1070528"/>
    <lineage>
        <taxon>unclassified sequences</taxon>
        <taxon>metagenomes</taxon>
        <taxon>organismal metagenomes</taxon>
    </lineage>
</organism>
<keyword evidence="1" id="KW-0812">Transmembrane</keyword>
<protein>
    <submittedName>
        <fullName evidence="2">Uncharacterized protein</fullName>
    </submittedName>
</protein>
<keyword evidence="1" id="KW-1133">Transmembrane helix</keyword>
<keyword evidence="1" id="KW-0472">Membrane</keyword>
<feature type="transmembrane region" description="Helical" evidence="1">
    <location>
        <begin position="16"/>
        <end position="33"/>
    </location>
</feature>
<sequence>MVCQCGKSCCKDKPEMSIVTLITGILSGIYAIYKICEYADKCKTCNLNKNNCKC</sequence>